<comment type="caution">
    <text evidence="1">The sequence shown here is derived from an EMBL/GenBank/DDBJ whole genome shotgun (WGS) entry which is preliminary data.</text>
</comment>
<reference evidence="1" key="2">
    <citation type="submission" date="2021-04" db="EMBL/GenBank/DDBJ databases">
        <authorList>
            <person name="Gilroy R."/>
        </authorList>
    </citation>
    <scope>NUCLEOTIDE SEQUENCE</scope>
    <source>
        <strain evidence="1">ChiHjej12B11-16260</strain>
    </source>
</reference>
<sequence length="246" mass="27602">FAYVDDGLSPVLRPEENASLSAKGLKGKTFLYEGYREENLYGNKSLVTLVFRCDSSIYTYSTGKSMDEIAAMEYTPLIPSFVDWDEVATARGLFLGKQLYILTDQWYDESDKLFTSRKLVPVTVTAVLPGNSVLPLAISFVDEQGNQGKVFMSVKSSSYTQILTFDRLFSFSDPRAKYPNISDEVWDAITRGNVVVGMTKEECRLALGLPSEVVKIPTYSGLKEQWIYNTGTYLLFSDGLLDAFRQ</sequence>
<gene>
    <name evidence="1" type="ORF">H9982_00570</name>
</gene>
<dbReference type="Proteomes" id="UP000824246">
    <property type="component" value="Unassembled WGS sequence"/>
</dbReference>
<dbReference type="EMBL" id="DXFB01000013">
    <property type="protein sequence ID" value="HIX44695.1"/>
    <property type="molecule type" value="Genomic_DNA"/>
</dbReference>
<name>A0A9D2AP33_9BACT</name>
<organism evidence="1 2">
    <name type="scientific">Candidatus Barnesiella excrementipullorum</name>
    <dbReference type="NCBI Taxonomy" id="2838479"/>
    <lineage>
        <taxon>Bacteria</taxon>
        <taxon>Pseudomonadati</taxon>
        <taxon>Bacteroidota</taxon>
        <taxon>Bacteroidia</taxon>
        <taxon>Bacteroidales</taxon>
        <taxon>Barnesiellaceae</taxon>
        <taxon>Barnesiella</taxon>
    </lineage>
</organism>
<feature type="non-terminal residue" evidence="1">
    <location>
        <position position="1"/>
    </location>
</feature>
<accession>A0A9D2AP33</accession>
<evidence type="ECO:0000313" key="1">
    <source>
        <dbReference type="EMBL" id="HIX44695.1"/>
    </source>
</evidence>
<proteinExistence type="predicted"/>
<evidence type="ECO:0000313" key="2">
    <source>
        <dbReference type="Proteomes" id="UP000824246"/>
    </source>
</evidence>
<dbReference type="AlphaFoldDB" id="A0A9D2AP33"/>
<protein>
    <submittedName>
        <fullName evidence="1">Uncharacterized protein</fullName>
    </submittedName>
</protein>
<reference evidence="1" key="1">
    <citation type="journal article" date="2021" name="PeerJ">
        <title>Extensive microbial diversity within the chicken gut microbiome revealed by metagenomics and culture.</title>
        <authorList>
            <person name="Gilroy R."/>
            <person name="Ravi A."/>
            <person name="Getino M."/>
            <person name="Pursley I."/>
            <person name="Horton D.L."/>
            <person name="Alikhan N.F."/>
            <person name="Baker D."/>
            <person name="Gharbi K."/>
            <person name="Hall N."/>
            <person name="Watson M."/>
            <person name="Adriaenssens E.M."/>
            <person name="Foster-Nyarko E."/>
            <person name="Jarju S."/>
            <person name="Secka A."/>
            <person name="Antonio M."/>
            <person name="Oren A."/>
            <person name="Chaudhuri R.R."/>
            <person name="La Ragione R."/>
            <person name="Hildebrand F."/>
            <person name="Pallen M.J."/>
        </authorList>
    </citation>
    <scope>NUCLEOTIDE SEQUENCE</scope>
    <source>
        <strain evidence="1">ChiHjej12B11-16260</strain>
    </source>
</reference>